<proteinExistence type="predicted"/>
<evidence type="ECO:0000313" key="2">
    <source>
        <dbReference type="Proteomes" id="UP001175271"/>
    </source>
</evidence>
<evidence type="ECO:0000313" key="1">
    <source>
        <dbReference type="EMBL" id="KAK0409040.1"/>
    </source>
</evidence>
<dbReference type="AlphaFoldDB" id="A0AA39LTS2"/>
<dbReference type="Proteomes" id="UP001175271">
    <property type="component" value="Unassembled WGS sequence"/>
</dbReference>
<dbReference type="EMBL" id="JAUCMV010000003">
    <property type="protein sequence ID" value="KAK0409040.1"/>
    <property type="molecule type" value="Genomic_DNA"/>
</dbReference>
<reference evidence="1" key="1">
    <citation type="submission" date="2023-06" db="EMBL/GenBank/DDBJ databases">
        <title>Genomic analysis of the entomopathogenic nematode Steinernema hermaphroditum.</title>
        <authorList>
            <person name="Schwarz E.M."/>
            <person name="Heppert J.K."/>
            <person name="Baniya A."/>
            <person name="Schwartz H.T."/>
            <person name="Tan C.-H."/>
            <person name="Antoshechkin I."/>
            <person name="Sternberg P.W."/>
            <person name="Goodrich-Blair H."/>
            <person name="Dillman A.R."/>
        </authorList>
    </citation>
    <scope>NUCLEOTIDE SEQUENCE</scope>
    <source>
        <strain evidence="1">PS9179</strain>
        <tissue evidence="1">Whole animal</tissue>
    </source>
</reference>
<keyword evidence="2" id="KW-1185">Reference proteome</keyword>
<name>A0AA39LTS2_9BILA</name>
<organism evidence="1 2">
    <name type="scientific">Steinernema hermaphroditum</name>
    <dbReference type="NCBI Taxonomy" id="289476"/>
    <lineage>
        <taxon>Eukaryota</taxon>
        <taxon>Metazoa</taxon>
        <taxon>Ecdysozoa</taxon>
        <taxon>Nematoda</taxon>
        <taxon>Chromadorea</taxon>
        <taxon>Rhabditida</taxon>
        <taxon>Tylenchina</taxon>
        <taxon>Panagrolaimomorpha</taxon>
        <taxon>Strongyloidoidea</taxon>
        <taxon>Steinernematidae</taxon>
        <taxon>Steinernema</taxon>
    </lineage>
</organism>
<gene>
    <name evidence="1" type="ORF">QR680_004305</name>
</gene>
<accession>A0AA39LTS2</accession>
<comment type="caution">
    <text evidence="1">The sequence shown here is derived from an EMBL/GenBank/DDBJ whole genome shotgun (WGS) entry which is preliminary data.</text>
</comment>
<protein>
    <submittedName>
        <fullName evidence="1">Uncharacterized protein</fullName>
    </submittedName>
</protein>
<sequence>MTSTQFKMVVARDSGSTLQATFYAHHRKENFKIVQSCGRERTAYPSRRITKLAYTVAGSEVSRIGHFKDTSVRQFQGHLTRFLKNTRAKADVNLLDVKRVYAESDLSPLIAKFRLPVTSLNCSEVVGHSEDLEKLLERQGKNIYLRRICLNGTELAPRCIDLMVEMLKKLKIETFEMTTCSHSFGVQDLLQILKHWCSEGSPLIEMVIGVPCGSRFIIDVKGLLRKEIGAFDVSDISEEKIEVKSLLHGKRVTISKSYTAAVRVEFH</sequence>